<feature type="transmembrane region" description="Helical" evidence="2">
    <location>
        <begin position="338"/>
        <end position="357"/>
    </location>
</feature>
<comment type="caution">
    <text evidence="3">The sequence shown here is derived from an EMBL/GenBank/DDBJ whole genome shotgun (WGS) entry which is preliminary data.</text>
</comment>
<proteinExistence type="predicted"/>
<sequence>MAGFGLASEMTNNTAANTSASASASAPPRGGLGGGGGLAQQQHNNTTLGGGLGGASSSSSGLAGYGLARDMAGYGLAAAAGTPSDSAAAQAPSLNASTGNLAQQQSFGLASEVVANQNQGAPGSGMQPVPSQPGAIPAPQLPHGMSLPQQQQQQQQQQPADQRIPYVFDETTNQLRASSFLATATSQGATAQPTFWQRMRPGSLFASLSAGGVAPTSQSSTDFGGGVLASSTLQAVSESVEGIVYAGGLFAQGCLAGLCLLNAIILYMSNISTTEALAVYYGPISNHVARLGYALAVVSLLACVDSHAKETEALEAAVRANSPAAAMAAVGARSRKRLWLVAAFLYLACVALGLYSLPFEDVLHYTHSREPRWYTMKPIPSTFVSAMDAWHTTNLLRTLLGLVGWAVSCSAVRTVLSDQRRRVIYAIREQMLDDQFGTATNATNAAAAAATTNSGGAQQRNTK</sequence>
<keyword evidence="2" id="KW-0472">Membrane</keyword>
<accession>A0A830HS98</accession>
<feature type="region of interest" description="Disordered" evidence="1">
    <location>
        <begin position="117"/>
        <end position="161"/>
    </location>
</feature>
<keyword evidence="4" id="KW-1185">Reference proteome</keyword>
<feature type="transmembrane region" description="Helical" evidence="2">
    <location>
        <begin position="243"/>
        <end position="267"/>
    </location>
</feature>
<keyword evidence="2" id="KW-1133">Transmembrane helix</keyword>
<evidence type="ECO:0000256" key="2">
    <source>
        <dbReference type="SAM" id="Phobius"/>
    </source>
</evidence>
<name>A0A830HS98_9CHLO</name>
<dbReference type="EMBL" id="BNJQ01000020">
    <property type="protein sequence ID" value="GHP08331.1"/>
    <property type="molecule type" value="Genomic_DNA"/>
</dbReference>
<feature type="compositionally biased region" description="Low complexity" evidence="1">
    <location>
        <begin position="149"/>
        <end position="158"/>
    </location>
</feature>
<dbReference type="Proteomes" id="UP000660262">
    <property type="component" value="Unassembled WGS sequence"/>
</dbReference>
<evidence type="ECO:0000256" key="1">
    <source>
        <dbReference type="SAM" id="MobiDB-lite"/>
    </source>
</evidence>
<protein>
    <submittedName>
        <fullName evidence="3">Uncharacterized protein</fullName>
    </submittedName>
</protein>
<dbReference type="AlphaFoldDB" id="A0A830HS98"/>
<gene>
    <name evidence="3" type="ORF">PPROV_000707000</name>
</gene>
<feature type="transmembrane region" description="Helical" evidence="2">
    <location>
        <begin position="395"/>
        <end position="416"/>
    </location>
</feature>
<organism evidence="3 4">
    <name type="scientific">Pycnococcus provasolii</name>
    <dbReference type="NCBI Taxonomy" id="41880"/>
    <lineage>
        <taxon>Eukaryota</taxon>
        <taxon>Viridiplantae</taxon>
        <taxon>Chlorophyta</taxon>
        <taxon>Pseudoscourfieldiophyceae</taxon>
        <taxon>Pseudoscourfieldiales</taxon>
        <taxon>Pycnococcaceae</taxon>
        <taxon>Pycnococcus</taxon>
    </lineage>
</organism>
<feature type="compositionally biased region" description="Low complexity" evidence="1">
    <location>
        <begin position="15"/>
        <end position="29"/>
    </location>
</feature>
<feature type="region of interest" description="Disordered" evidence="1">
    <location>
        <begin position="15"/>
        <end position="55"/>
    </location>
</feature>
<evidence type="ECO:0000313" key="4">
    <source>
        <dbReference type="Proteomes" id="UP000660262"/>
    </source>
</evidence>
<keyword evidence="2" id="KW-0812">Transmembrane</keyword>
<evidence type="ECO:0000313" key="3">
    <source>
        <dbReference type="EMBL" id="GHP08331.1"/>
    </source>
</evidence>
<reference evidence="3" key="1">
    <citation type="submission" date="2020-10" db="EMBL/GenBank/DDBJ databases">
        <title>Unveiling of a novel bifunctional photoreceptor, Dualchrome1, isolated from a cosmopolitan green alga.</title>
        <authorList>
            <person name="Suzuki S."/>
            <person name="Kawachi M."/>
        </authorList>
    </citation>
    <scope>NUCLEOTIDE SEQUENCE</scope>
    <source>
        <strain evidence="3">NIES 2893</strain>
    </source>
</reference>